<dbReference type="Pfam" id="PF05159">
    <property type="entry name" value="Capsule_synth"/>
    <property type="match status" value="3"/>
</dbReference>
<keyword evidence="2" id="KW-1185">Reference proteome</keyword>
<evidence type="ECO:0000313" key="1">
    <source>
        <dbReference type="EMBL" id="UXZ05702.1"/>
    </source>
</evidence>
<evidence type="ECO:0000313" key="2">
    <source>
        <dbReference type="Proteomes" id="UP001063782"/>
    </source>
</evidence>
<dbReference type="EMBL" id="CP089977">
    <property type="protein sequence ID" value="UXZ05702.1"/>
    <property type="molecule type" value="Genomic_DNA"/>
</dbReference>
<dbReference type="InterPro" id="IPR007833">
    <property type="entry name" value="Capsule_polysaccharide_synth"/>
</dbReference>
<gene>
    <name evidence="1" type="ORF">LU297_04485</name>
</gene>
<dbReference type="RefSeq" id="WP_263077217.1">
    <property type="nucleotide sequence ID" value="NZ_CP089977.1"/>
</dbReference>
<reference evidence="1" key="1">
    <citation type="submission" date="2021-12" db="EMBL/GenBank/DDBJ databases">
        <title>taxonomy of Moraxella sp. ZY201224.</title>
        <authorList>
            <person name="Li F."/>
        </authorList>
    </citation>
    <scope>NUCLEOTIDE SEQUENCE</scope>
    <source>
        <strain evidence="1">ZY201224</strain>
    </source>
</reference>
<protein>
    <submittedName>
        <fullName evidence="1">Capsular polysaccharide biosynthesis protein</fullName>
    </submittedName>
</protein>
<sequence length="752" mass="82943">MMKKPSHFAVATQGILNNNRLLATALQADIALYQAKNTPQAILAWGQRPSAKKARLLADKLGLPLWTAEDGFLRSLDGGVLSRFGASFVLDDVGVYFDARQASRLESLIAWRTMNWDLSHQNRADALIKTLTEEEISKYNPALPSPTLAAGRLVLVIDQVFGDASIAGAGATQADFVSMLIAACQQNPDAKILIKAHPAAKLGFLVGEDGQLLPQVMQALNSHYLDDGQIQVLSQAINPIALLKQVQTVYTVSSHLGFEALLLNKVVHCFGVSWYAGFGQTNDAYLMQMPSLAKLYAQAKTRRSSMPSVAQLFFAAYIDYSHYANPATAKSCDIEEVVQYLCDNKKHQIRHQGVMMAYEFSRWKVPFVKRFMQLPQTTLLFKPKTKLRLLFSNRLNARRVARDEQMALAKYADCYLVWGLPAKMALADKLTQHHTKHRQIVCMEDGFIRSNGLGATLLEPVSVVLDDLGIYYDATQTSRLEQILANIHLNETQHQRADALIQTLLTKKVSKYNVGQALPEHLSAQIHAAKLAKPSATVRLVVGQVEDDASVRQCTSLICTNSQLLTQVRTDYPDDIIIYKPHPDVEAGLRVGQVDAATRALADFVAVDVAMPDCLAVAQVVHTISSLTGFEALLRGLTVVCYGLPFYAGFGLTQDVIEADNAPKIAAMTRRQRATPLSLTELVYGVLIEYPIYALPHGYGLATVEQAIAYLYDDKHAKSTPSLGKQISQTAKTAFMKGRKIYLQKIRQALGK</sequence>
<name>A0ABY6F701_9GAMM</name>
<accession>A0ABY6F701</accession>
<dbReference type="CDD" id="cd16439">
    <property type="entry name" value="beta_Kdo_transferase_KpsC_2"/>
    <property type="match status" value="1"/>
</dbReference>
<dbReference type="CDD" id="cd16440">
    <property type="entry name" value="beta_Kdo_transferase_KpsC_1"/>
    <property type="match status" value="1"/>
</dbReference>
<organism evidence="1 2">
    <name type="scientific">Moraxella nasicaprae</name>
    <dbReference type="NCBI Taxonomy" id="2904122"/>
    <lineage>
        <taxon>Bacteria</taxon>
        <taxon>Pseudomonadati</taxon>
        <taxon>Pseudomonadota</taxon>
        <taxon>Gammaproteobacteria</taxon>
        <taxon>Moraxellales</taxon>
        <taxon>Moraxellaceae</taxon>
        <taxon>Moraxella</taxon>
    </lineage>
</organism>
<proteinExistence type="predicted"/>
<dbReference type="Proteomes" id="UP001063782">
    <property type="component" value="Chromosome"/>
</dbReference>